<dbReference type="EMBL" id="NPDY01000028">
    <property type="protein sequence ID" value="PJZ68254.1"/>
    <property type="molecule type" value="Genomic_DNA"/>
</dbReference>
<dbReference type="PANTHER" id="PTHR38600">
    <property type="entry name" value="TRANSCRIPTIONAL REGULATORY PROTEIN"/>
    <property type="match status" value="1"/>
</dbReference>
<dbReference type="InterPro" id="IPR036390">
    <property type="entry name" value="WH_DNA-bd_sf"/>
</dbReference>
<keyword evidence="4" id="KW-1185">Reference proteome</keyword>
<dbReference type="Proteomes" id="UP000231962">
    <property type="component" value="Unassembled WGS sequence"/>
</dbReference>
<dbReference type="OrthoDB" id="9794330at2"/>
<gene>
    <name evidence="2" type="ORF">CH360_17210</name>
    <name evidence="3" type="ORF">CH373_04485</name>
</gene>
<comment type="caution">
    <text evidence="3">The sequence shown here is derived from an EMBL/GenBank/DDBJ whole genome shotgun (WGS) entry which is preliminary data.</text>
</comment>
<dbReference type="SMART" id="SM00418">
    <property type="entry name" value="HTH_ARSR"/>
    <property type="match status" value="1"/>
</dbReference>
<dbReference type="AlphaFoldDB" id="A0A2M9ZQD0"/>
<dbReference type="SUPFAM" id="SSF46785">
    <property type="entry name" value="Winged helix' DNA-binding domain"/>
    <property type="match status" value="1"/>
</dbReference>
<feature type="domain" description="HTH arsR-type" evidence="1">
    <location>
        <begin position="1"/>
        <end position="94"/>
    </location>
</feature>
<organism evidence="3 5">
    <name type="scientific">Leptospira perolatii</name>
    <dbReference type="NCBI Taxonomy" id="2023191"/>
    <lineage>
        <taxon>Bacteria</taxon>
        <taxon>Pseudomonadati</taxon>
        <taxon>Spirochaetota</taxon>
        <taxon>Spirochaetia</taxon>
        <taxon>Leptospirales</taxon>
        <taxon>Leptospiraceae</taxon>
        <taxon>Leptospira</taxon>
    </lineage>
</organism>
<evidence type="ECO:0000259" key="1">
    <source>
        <dbReference type="PROSITE" id="PS50987"/>
    </source>
</evidence>
<dbReference type="NCBIfam" id="NF033788">
    <property type="entry name" value="HTH_metalloreg"/>
    <property type="match status" value="1"/>
</dbReference>
<dbReference type="Pfam" id="PF12840">
    <property type="entry name" value="HTH_20"/>
    <property type="match status" value="1"/>
</dbReference>
<dbReference type="InterPro" id="IPR001845">
    <property type="entry name" value="HTH_ArsR_DNA-bd_dom"/>
</dbReference>
<dbReference type="PROSITE" id="PS50987">
    <property type="entry name" value="HTH_ARSR_2"/>
    <property type="match status" value="1"/>
</dbReference>
<dbReference type="PRINTS" id="PR00778">
    <property type="entry name" value="HTHARSR"/>
</dbReference>
<evidence type="ECO:0000313" key="5">
    <source>
        <dbReference type="Proteomes" id="UP000231990"/>
    </source>
</evidence>
<protein>
    <submittedName>
        <fullName evidence="3">Transcriptional regulator</fullName>
    </submittedName>
</protein>
<evidence type="ECO:0000313" key="2">
    <source>
        <dbReference type="EMBL" id="PJZ68254.1"/>
    </source>
</evidence>
<dbReference type="PANTHER" id="PTHR38600:SF2">
    <property type="entry name" value="SLL0088 PROTEIN"/>
    <property type="match status" value="1"/>
</dbReference>
<dbReference type="InterPro" id="IPR036388">
    <property type="entry name" value="WH-like_DNA-bd_sf"/>
</dbReference>
<dbReference type="EMBL" id="NPDZ01000002">
    <property type="protein sequence ID" value="PJZ74179.1"/>
    <property type="molecule type" value="Genomic_DNA"/>
</dbReference>
<dbReference type="CDD" id="cd00090">
    <property type="entry name" value="HTH_ARSR"/>
    <property type="match status" value="1"/>
</dbReference>
<proteinExistence type="predicted"/>
<evidence type="ECO:0000313" key="4">
    <source>
        <dbReference type="Proteomes" id="UP000231962"/>
    </source>
</evidence>
<dbReference type="RefSeq" id="WP_100715342.1">
    <property type="nucleotide sequence ID" value="NZ_NPDY01000028.1"/>
</dbReference>
<evidence type="ECO:0000313" key="3">
    <source>
        <dbReference type="EMBL" id="PJZ74179.1"/>
    </source>
</evidence>
<dbReference type="InterPro" id="IPR011991">
    <property type="entry name" value="ArsR-like_HTH"/>
</dbReference>
<sequence length="114" mass="13510">MPNKQETLNAIFHTLADPTRRAVVERLCEGPAAVGELARSFDMALPSFMQHLSVLEESMLVRSFKSGRVRTYQLVPKRLKQAEEWMTKRRSIWEQRLDQLDQYLYRLKEKEKEK</sequence>
<dbReference type="Gene3D" id="1.10.10.10">
    <property type="entry name" value="Winged helix-like DNA-binding domain superfamily/Winged helix DNA-binding domain"/>
    <property type="match status" value="1"/>
</dbReference>
<dbReference type="GO" id="GO:0003700">
    <property type="term" value="F:DNA-binding transcription factor activity"/>
    <property type="evidence" value="ECO:0007669"/>
    <property type="project" value="InterPro"/>
</dbReference>
<reference evidence="4 5" key="1">
    <citation type="submission" date="2017-07" db="EMBL/GenBank/DDBJ databases">
        <title>Leptospira spp. isolated from tropical soils.</title>
        <authorList>
            <person name="Thibeaux R."/>
            <person name="Iraola G."/>
            <person name="Ferres I."/>
            <person name="Bierque E."/>
            <person name="Girault D."/>
            <person name="Soupe-Gilbert M.-E."/>
            <person name="Picardeau M."/>
            <person name="Goarant C."/>
        </authorList>
    </citation>
    <scope>NUCLEOTIDE SEQUENCE [LARGE SCALE GENOMIC DNA]</scope>
    <source>
        <strain evidence="3 5">FH1-B-B1</strain>
        <strain evidence="2 4">FH1-B-C1</strain>
    </source>
</reference>
<accession>A0A2M9ZQD0</accession>
<name>A0A2M9ZQD0_9LEPT</name>
<dbReference type="Proteomes" id="UP000231990">
    <property type="component" value="Unassembled WGS sequence"/>
</dbReference>